<feature type="compositionally biased region" description="Polar residues" evidence="9">
    <location>
        <begin position="32"/>
        <end position="57"/>
    </location>
</feature>
<comment type="subunit">
    <text evidence="8">The Tol-Pal system is composed of five core proteins: the inner membrane proteins TolA, TolQ and TolR, the periplasmic protein TolB and the outer membrane protein Pal. They form a network linking the inner and outer membranes and the peptidoglycan layer.</text>
</comment>
<dbReference type="Gene3D" id="3.30.1330.60">
    <property type="entry name" value="OmpA-like domain"/>
    <property type="match status" value="1"/>
</dbReference>
<dbReference type="SUPFAM" id="SSF103088">
    <property type="entry name" value="OmpA-like"/>
    <property type="match status" value="1"/>
</dbReference>
<feature type="chain" id="PRO_5012235681" description="Peptidoglycan-associated lipoprotein" evidence="10">
    <location>
        <begin position="19"/>
        <end position="184"/>
    </location>
</feature>
<reference evidence="12 13" key="1">
    <citation type="submission" date="2017-04" db="EMBL/GenBank/DDBJ databases">
        <authorList>
            <person name="Afonso C.L."/>
            <person name="Miller P.J."/>
            <person name="Scott M.A."/>
            <person name="Spackman E."/>
            <person name="Goraichik I."/>
            <person name="Dimitrov K.M."/>
            <person name="Suarez D.L."/>
            <person name="Swayne D.E."/>
        </authorList>
    </citation>
    <scope>NUCLEOTIDE SEQUENCE [LARGE SCALE GENOMIC DNA]</scope>
    <source>
        <strain evidence="12 13">DSM 23236</strain>
    </source>
</reference>
<evidence type="ECO:0000313" key="13">
    <source>
        <dbReference type="Proteomes" id="UP000192761"/>
    </source>
</evidence>
<dbReference type="HAMAP" id="MF_02204">
    <property type="entry name" value="Pal"/>
    <property type="match status" value="1"/>
</dbReference>
<dbReference type="STRING" id="1121001.SAMN02745857_03980"/>
<evidence type="ECO:0000256" key="5">
    <source>
        <dbReference type="ARBA" id="ARBA00023237"/>
    </source>
</evidence>
<keyword evidence="1 8" id="KW-0132">Cell division</keyword>
<dbReference type="InterPro" id="IPR050330">
    <property type="entry name" value="Bact_OuterMem_StrucFunc"/>
</dbReference>
<dbReference type="CDD" id="cd07185">
    <property type="entry name" value="OmpA_C-like"/>
    <property type="match status" value="1"/>
</dbReference>
<dbReference type="PROSITE" id="PS51257">
    <property type="entry name" value="PROKAR_LIPOPROTEIN"/>
    <property type="match status" value="1"/>
</dbReference>
<dbReference type="Pfam" id="PF00691">
    <property type="entry name" value="OmpA"/>
    <property type="match status" value="1"/>
</dbReference>
<feature type="region of interest" description="Disordered" evidence="9">
    <location>
        <begin position="19"/>
        <end position="57"/>
    </location>
</feature>
<protein>
    <recommendedName>
        <fullName evidence="8">Peptidoglycan-associated lipoprotein</fullName>
        <shortName evidence="8">PAL</shortName>
    </recommendedName>
</protein>
<dbReference type="PANTHER" id="PTHR30329:SF21">
    <property type="entry name" value="LIPOPROTEIN YIAD-RELATED"/>
    <property type="match status" value="1"/>
</dbReference>
<keyword evidence="3 8" id="KW-0472">Membrane</keyword>
<dbReference type="GO" id="GO:0051301">
    <property type="term" value="P:cell division"/>
    <property type="evidence" value="ECO:0007669"/>
    <property type="project" value="UniProtKB-UniRule"/>
</dbReference>
<keyword evidence="13" id="KW-1185">Reference proteome</keyword>
<keyword evidence="2 8" id="KW-0732">Signal</keyword>
<evidence type="ECO:0000259" key="11">
    <source>
        <dbReference type="PROSITE" id="PS51123"/>
    </source>
</evidence>
<keyword evidence="5 8" id="KW-0998">Cell outer membrane</keyword>
<dbReference type="OrthoDB" id="9809164at2"/>
<dbReference type="InterPro" id="IPR036737">
    <property type="entry name" value="OmpA-like_sf"/>
</dbReference>
<evidence type="ECO:0000256" key="8">
    <source>
        <dbReference type="HAMAP-Rule" id="MF_02204"/>
    </source>
</evidence>
<keyword evidence="7 8" id="KW-0131">Cell cycle</keyword>
<dbReference type="AlphaFoldDB" id="A0A1W1Y096"/>
<evidence type="ECO:0000256" key="7">
    <source>
        <dbReference type="ARBA" id="ARBA00023306"/>
    </source>
</evidence>
<evidence type="ECO:0000256" key="4">
    <source>
        <dbReference type="ARBA" id="ARBA00023139"/>
    </source>
</evidence>
<feature type="signal peptide" evidence="10">
    <location>
        <begin position="1"/>
        <end position="18"/>
    </location>
</feature>
<evidence type="ECO:0000256" key="3">
    <source>
        <dbReference type="ARBA" id="ARBA00023136"/>
    </source>
</evidence>
<dbReference type="InterPro" id="IPR014169">
    <property type="entry name" value="Pal_lipo_C"/>
</dbReference>
<dbReference type="InterPro" id="IPR006690">
    <property type="entry name" value="OMPA-like_CS"/>
</dbReference>
<organism evidence="12 13">
    <name type="scientific">Andreprevotia lacus DSM 23236</name>
    <dbReference type="NCBI Taxonomy" id="1121001"/>
    <lineage>
        <taxon>Bacteria</taxon>
        <taxon>Pseudomonadati</taxon>
        <taxon>Pseudomonadota</taxon>
        <taxon>Betaproteobacteria</taxon>
        <taxon>Neisseriales</taxon>
        <taxon>Chitinibacteraceae</taxon>
        <taxon>Andreprevotia</taxon>
    </lineage>
</organism>
<evidence type="ECO:0000256" key="9">
    <source>
        <dbReference type="SAM" id="MobiDB-lite"/>
    </source>
</evidence>
<dbReference type="PANTHER" id="PTHR30329">
    <property type="entry name" value="STATOR ELEMENT OF FLAGELLAR MOTOR COMPLEX"/>
    <property type="match status" value="1"/>
</dbReference>
<evidence type="ECO:0000256" key="1">
    <source>
        <dbReference type="ARBA" id="ARBA00022618"/>
    </source>
</evidence>
<dbReference type="EMBL" id="FWXD01000038">
    <property type="protein sequence ID" value="SMC29640.1"/>
    <property type="molecule type" value="Genomic_DNA"/>
</dbReference>
<feature type="compositionally biased region" description="Low complexity" evidence="9">
    <location>
        <begin position="19"/>
        <end position="31"/>
    </location>
</feature>
<accession>A0A1W1Y096</accession>
<dbReference type="NCBIfam" id="TIGR02802">
    <property type="entry name" value="Pal_lipo"/>
    <property type="match status" value="1"/>
</dbReference>
<dbReference type="InterPro" id="IPR006665">
    <property type="entry name" value="OmpA-like"/>
</dbReference>
<keyword evidence="6 8" id="KW-0449">Lipoprotein</keyword>
<dbReference type="InterPro" id="IPR039001">
    <property type="entry name" value="Pal"/>
</dbReference>
<evidence type="ECO:0000313" key="12">
    <source>
        <dbReference type="EMBL" id="SMC29640.1"/>
    </source>
</evidence>
<dbReference type="Proteomes" id="UP000192761">
    <property type="component" value="Unassembled WGS sequence"/>
</dbReference>
<feature type="domain" description="OmpA-like" evidence="11">
    <location>
        <begin position="65"/>
        <end position="182"/>
    </location>
</feature>
<dbReference type="InterPro" id="IPR006664">
    <property type="entry name" value="OMP_bac"/>
</dbReference>
<evidence type="ECO:0000256" key="2">
    <source>
        <dbReference type="ARBA" id="ARBA00022729"/>
    </source>
</evidence>
<comment type="subcellular location">
    <subcellularLocation>
        <location evidence="8">Cell outer membrane</location>
        <topology evidence="8">Lipid-anchor</topology>
    </subcellularLocation>
</comment>
<dbReference type="PROSITE" id="PS51123">
    <property type="entry name" value="OMPA_2"/>
    <property type="match status" value="1"/>
</dbReference>
<dbReference type="PRINTS" id="PR01021">
    <property type="entry name" value="OMPADOMAIN"/>
</dbReference>
<dbReference type="GO" id="GO:0009279">
    <property type="term" value="C:cell outer membrane"/>
    <property type="evidence" value="ECO:0007669"/>
    <property type="project" value="UniProtKB-SubCell"/>
</dbReference>
<dbReference type="PROSITE" id="PS01068">
    <property type="entry name" value="OMPA_1"/>
    <property type="match status" value="1"/>
</dbReference>
<proteinExistence type="inferred from homology"/>
<evidence type="ECO:0000256" key="6">
    <source>
        <dbReference type="ARBA" id="ARBA00023288"/>
    </source>
</evidence>
<comment type="similarity">
    <text evidence="8">Belongs to the Pal lipoprotein family.</text>
</comment>
<keyword evidence="4 8" id="KW-0564">Palmitate</keyword>
<comment type="function">
    <text evidence="8">Part of the Tol-Pal system, which plays a role in outer membrane invagination during cell division and is important for maintaining outer membrane integrity.</text>
</comment>
<evidence type="ECO:0000256" key="10">
    <source>
        <dbReference type="SAM" id="SignalP"/>
    </source>
</evidence>
<name>A0A1W1Y096_9NEIS</name>
<gene>
    <name evidence="8" type="primary">pal</name>
    <name evidence="12" type="ORF">SAMN02745857_03980</name>
</gene>
<dbReference type="RefSeq" id="WP_084092900.1">
    <property type="nucleotide sequence ID" value="NZ_FWXD01000038.1"/>
</dbReference>
<sequence length="184" mass="19972">MKKIAASLLLTALLAACASQPGTQPTQPTTPITDKSGNDSASTNPASVDLTKGSTTDAKGYNVLTDPNNILSSRRIYFDYDSYVVKPEFNEMVEAHSKYLNEHKDAKLIVQGNTDNRGTAEYNLALGQKRADAVKKQMNALGVADSQLETVSFGKEKPLESADTEEAWARNRRAELVYDGEAAK</sequence>